<dbReference type="Proteomes" id="UP000314986">
    <property type="component" value="Unassembled WGS sequence"/>
</dbReference>
<proteinExistence type="predicted"/>
<dbReference type="GO" id="GO:0005576">
    <property type="term" value="C:extracellular region"/>
    <property type="evidence" value="ECO:0007669"/>
    <property type="project" value="GOC"/>
</dbReference>
<dbReference type="InParanoid" id="A0A4W3HZS8"/>
<dbReference type="GO" id="GO:0060287">
    <property type="term" value="P:epithelial cilium movement involved in determination of left/right asymmetry"/>
    <property type="evidence" value="ECO:0007669"/>
    <property type="project" value="TreeGrafter"/>
</dbReference>
<dbReference type="AlphaFoldDB" id="A0A4W3HZS8"/>
<dbReference type="OMA" id="YHRRDIK"/>
<reference evidence="3" key="5">
    <citation type="submission" date="2025-09" db="UniProtKB">
        <authorList>
            <consortium name="Ensembl"/>
        </authorList>
    </citation>
    <scope>IDENTIFICATION</scope>
</reference>
<feature type="coiled-coil region" evidence="1">
    <location>
        <begin position="393"/>
        <end position="475"/>
    </location>
</feature>
<protein>
    <submittedName>
        <fullName evidence="3">OFD1 centriole and centriolar satellite protein</fullName>
    </submittedName>
</protein>
<reference evidence="4" key="2">
    <citation type="journal article" date="2007" name="PLoS Biol.">
        <title>Survey sequencing and comparative analysis of the elephant shark (Callorhinchus milii) genome.</title>
        <authorList>
            <person name="Venkatesh B."/>
            <person name="Kirkness E.F."/>
            <person name="Loh Y.H."/>
            <person name="Halpern A.L."/>
            <person name="Lee A.P."/>
            <person name="Johnson J."/>
            <person name="Dandona N."/>
            <person name="Viswanathan L.D."/>
            <person name="Tay A."/>
            <person name="Venter J.C."/>
            <person name="Strausberg R.L."/>
            <person name="Brenner S."/>
        </authorList>
    </citation>
    <scope>NUCLEOTIDE SEQUENCE [LARGE SCALE GENOMIC DNA]</scope>
</reference>
<dbReference type="GO" id="GO:0036064">
    <property type="term" value="C:ciliary basal body"/>
    <property type="evidence" value="ECO:0007669"/>
    <property type="project" value="TreeGrafter"/>
</dbReference>
<dbReference type="PANTHER" id="PTHR39063:SF1">
    <property type="entry name" value="OFD1 CENTRIOLE AND CENTRIOLAR SATELLITE PROTEIN"/>
    <property type="match status" value="1"/>
</dbReference>
<dbReference type="InterPro" id="IPR055289">
    <property type="entry name" value="OFD1"/>
</dbReference>
<feature type="compositionally biased region" description="Polar residues" evidence="2">
    <location>
        <begin position="934"/>
        <end position="947"/>
    </location>
</feature>
<dbReference type="GeneTree" id="ENSGT00390000001798"/>
<dbReference type="STRING" id="7868.ENSCMIP00000021916"/>
<reference evidence="4" key="1">
    <citation type="journal article" date="2006" name="Science">
        <title>Ancient noncoding elements conserved in the human genome.</title>
        <authorList>
            <person name="Venkatesh B."/>
            <person name="Kirkness E.F."/>
            <person name="Loh Y.H."/>
            <person name="Halpern A.L."/>
            <person name="Lee A.P."/>
            <person name="Johnson J."/>
            <person name="Dandona N."/>
            <person name="Viswanathan L.D."/>
            <person name="Tay A."/>
            <person name="Venter J.C."/>
            <person name="Strausberg R.L."/>
            <person name="Brenner S."/>
        </authorList>
    </citation>
    <scope>NUCLEOTIDE SEQUENCE [LARGE SCALE GENOMIC DNA]</scope>
</reference>
<feature type="coiled-coil region" evidence="1">
    <location>
        <begin position="508"/>
        <end position="535"/>
    </location>
</feature>
<feature type="region of interest" description="Disordered" evidence="2">
    <location>
        <begin position="974"/>
        <end position="1014"/>
    </location>
</feature>
<dbReference type="PANTHER" id="PTHR39063">
    <property type="entry name" value="ORAL-FACIAL-DIGITAL SYNDROME 1 PROTEIN HOMOLOG"/>
    <property type="match status" value="1"/>
</dbReference>
<feature type="compositionally biased region" description="Basic and acidic residues" evidence="2">
    <location>
        <begin position="974"/>
        <end position="985"/>
    </location>
</feature>
<evidence type="ECO:0000313" key="4">
    <source>
        <dbReference type="Proteomes" id="UP000314986"/>
    </source>
</evidence>
<keyword evidence="4" id="KW-1185">Reference proteome</keyword>
<dbReference type="Ensembl" id="ENSCMIT00000022302.1">
    <property type="protein sequence ID" value="ENSCMIP00000021916.1"/>
    <property type="gene ID" value="ENSCMIG00000009946.1"/>
</dbReference>
<dbReference type="PROSITE" id="PS50896">
    <property type="entry name" value="LISH"/>
    <property type="match status" value="1"/>
</dbReference>
<sequence>MACEPSEAISSEELRRRLYQTFKSRGVLDSLKSQLRNQLVHELARPVLSGDLSAYHHHHHHHHHSSADTDSLLIKASNSIVADHLRRIGYQYTLSVFYPECGLEKEKVFSTRDLLQILKICPGSDLYKSTILGLQNEHEKGFLVQLLMEFTEYHQNKQHRDAEAQTRSIPEYRESLADKFQLVDEEYAALSPTCVREDFWEAKLLAYRKQVEEQLQAEMYQEMQRFKDVEVAKIQLEEKERSQKQIDDLKWKLDKTYQTKSETLITREKNAIERLQKQQEIEEKEIYAQRQGLLKDIEVVRLREAELNQRIETVELTQKLHEQKNKCIEEDLRRRELAVKNIEDRYEEKLENEMCRYQLEVKEDYLKRTEQVIANEKRNEAEAAKLSEESAIIQSKRLELQQAIDQIKKLQVELNAAEVQVDLLNKQNELLNEKLKDVGDYALLKTQQIELRTEIKHLRQHLDKAECENHNLHQKLHQPTPEYLALQAELKRAECARKLDQDECQSYKQILEQQLKTEVEQCAQLQSQLIKFEDQTRRLSGQVDDLKLQLQQTQLALENEVYRNPKSSLVDRSAISLTPDRTSSHDIYVDAGLLKNQVAPEDHLFYSGFSLGRSSRRHTETMCSSPDSDLDFVAGAKARISELEKESENLEEAYRNYQRQIIRSAVQKNLESGTLSPLHSILSRVPSSHNHKVTFADCILPSQHLELTTPRGYTCAKSNLTEIENHTHPVNELSSQSCCSSTNVTQTDKNEVCMMRIEAPQTPGSQISATVADEFHSCGSERIHNLSSSFSVQYGGNERTEDLLADDVSHQVSADLRLEELDAQPDCVHKKVEDDNSIDEESLSQSWDQQMNNGSFCLLNHQAILSPPDKSEQGSTEDEKKQIEPQREWEQQRRQDEERRFLERQEAWEREQKELERLEQEKRLMEEKPIVELSEQTCTESKGNQVQENKESPALSADPLEKYMKIIQEQRALKQEDKSLRKEGIDEPSLLHSLSDGKNASFETSHEEADDNFW</sequence>
<reference evidence="4" key="3">
    <citation type="journal article" date="2014" name="Nature">
        <title>Elephant shark genome provides unique insights into gnathostome evolution.</title>
        <authorList>
            <consortium name="International Elephant Shark Genome Sequencing Consortium"/>
            <person name="Venkatesh B."/>
            <person name="Lee A.P."/>
            <person name="Ravi V."/>
            <person name="Maurya A.K."/>
            <person name="Lian M.M."/>
            <person name="Swann J.B."/>
            <person name="Ohta Y."/>
            <person name="Flajnik M.F."/>
            <person name="Sutoh Y."/>
            <person name="Kasahara M."/>
            <person name="Hoon S."/>
            <person name="Gangu V."/>
            <person name="Roy S.W."/>
            <person name="Irimia M."/>
            <person name="Korzh V."/>
            <person name="Kondrychyn I."/>
            <person name="Lim Z.W."/>
            <person name="Tay B.H."/>
            <person name="Tohari S."/>
            <person name="Kong K.W."/>
            <person name="Ho S."/>
            <person name="Lorente-Galdos B."/>
            <person name="Quilez J."/>
            <person name="Marques-Bonet T."/>
            <person name="Raney B.J."/>
            <person name="Ingham P.W."/>
            <person name="Tay A."/>
            <person name="Hillier L.W."/>
            <person name="Minx P."/>
            <person name="Boehm T."/>
            <person name="Wilson R.K."/>
            <person name="Brenner S."/>
            <person name="Warren W.C."/>
        </authorList>
    </citation>
    <scope>NUCLEOTIDE SEQUENCE [LARGE SCALE GENOMIC DNA]</scope>
</reference>
<evidence type="ECO:0000256" key="1">
    <source>
        <dbReference type="SAM" id="Coils"/>
    </source>
</evidence>
<dbReference type="SMART" id="SM00667">
    <property type="entry name" value="LisH"/>
    <property type="match status" value="1"/>
</dbReference>
<dbReference type="InterPro" id="IPR006594">
    <property type="entry name" value="LisH"/>
</dbReference>
<dbReference type="Pfam" id="PF16045">
    <property type="entry name" value="LisH_2"/>
    <property type="match status" value="1"/>
</dbReference>
<evidence type="ECO:0000313" key="3">
    <source>
        <dbReference type="Ensembl" id="ENSCMIP00000021916.1"/>
    </source>
</evidence>
<organism evidence="3 4">
    <name type="scientific">Callorhinchus milii</name>
    <name type="common">Ghost shark</name>
    <dbReference type="NCBI Taxonomy" id="7868"/>
    <lineage>
        <taxon>Eukaryota</taxon>
        <taxon>Metazoa</taxon>
        <taxon>Chordata</taxon>
        <taxon>Craniata</taxon>
        <taxon>Vertebrata</taxon>
        <taxon>Chondrichthyes</taxon>
        <taxon>Holocephali</taxon>
        <taxon>Chimaeriformes</taxon>
        <taxon>Callorhinchidae</taxon>
        <taxon>Callorhinchus</taxon>
    </lineage>
</organism>
<feature type="region of interest" description="Disordered" evidence="2">
    <location>
        <begin position="918"/>
        <end position="960"/>
    </location>
</feature>
<accession>A0A4W3HZS8</accession>
<reference evidence="3" key="4">
    <citation type="submission" date="2025-08" db="UniProtKB">
        <authorList>
            <consortium name="Ensembl"/>
        </authorList>
    </citation>
    <scope>IDENTIFICATION</scope>
</reference>
<feature type="coiled-coil region" evidence="1">
    <location>
        <begin position="633"/>
        <end position="663"/>
    </location>
</feature>
<keyword evidence="1" id="KW-0175">Coiled coil</keyword>
<evidence type="ECO:0000256" key="2">
    <source>
        <dbReference type="SAM" id="MobiDB-lite"/>
    </source>
</evidence>
<feature type="compositionally biased region" description="Basic and acidic residues" evidence="2">
    <location>
        <begin position="918"/>
        <end position="930"/>
    </location>
</feature>
<name>A0A4W3HZS8_CALMI</name>
<feature type="compositionally biased region" description="Basic and acidic residues" evidence="2">
    <location>
        <begin position="869"/>
        <end position="895"/>
    </location>
</feature>
<feature type="coiled-coil region" evidence="1">
    <location>
        <begin position="325"/>
        <end position="352"/>
    </location>
</feature>
<feature type="region of interest" description="Disordered" evidence="2">
    <location>
        <begin position="866"/>
        <end position="895"/>
    </location>
</feature>
<dbReference type="GO" id="GO:0005813">
    <property type="term" value="C:centrosome"/>
    <property type="evidence" value="ECO:0007669"/>
    <property type="project" value="TreeGrafter"/>
</dbReference>